<name>A0A2H0KMD2_9BACT</name>
<sequence length="58" mass="7059">MKKVSKEIFELRIKGQNEIRFLFAYKKSVFYLLHGFKKKRQKLLPKDIKIAQDRLTFV</sequence>
<comment type="caution">
    <text evidence="1">The sequence shown here is derived from an EMBL/GenBank/DDBJ whole genome shotgun (WGS) entry which is preliminary data.</text>
</comment>
<dbReference type="Proteomes" id="UP000229570">
    <property type="component" value="Unassembled WGS sequence"/>
</dbReference>
<proteinExistence type="predicted"/>
<dbReference type="InterPro" id="IPR009241">
    <property type="entry name" value="HigB-like"/>
</dbReference>
<dbReference type="EMBL" id="PCVL01000042">
    <property type="protein sequence ID" value="PIQ72417.1"/>
    <property type="molecule type" value="Genomic_DNA"/>
</dbReference>
<gene>
    <name evidence="1" type="ORF">COV86_03090</name>
</gene>
<evidence type="ECO:0000313" key="1">
    <source>
        <dbReference type="EMBL" id="PIQ72417.1"/>
    </source>
</evidence>
<reference evidence="1 2" key="1">
    <citation type="submission" date="2017-09" db="EMBL/GenBank/DDBJ databases">
        <title>Depth-based differentiation of microbial function through sediment-hosted aquifers and enrichment of novel symbionts in the deep terrestrial subsurface.</title>
        <authorList>
            <person name="Probst A.J."/>
            <person name="Ladd B."/>
            <person name="Jarett J.K."/>
            <person name="Geller-Mcgrath D.E."/>
            <person name="Sieber C.M."/>
            <person name="Emerson J.B."/>
            <person name="Anantharaman K."/>
            <person name="Thomas B.C."/>
            <person name="Malmstrom R."/>
            <person name="Stieglmeier M."/>
            <person name="Klingl A."/>
            <person name="Woyke T."/>
            <person name="Ryan C.M."/>
            <person name="Banfield J.F."/>
        </authorList>
    </citation>
    <scope>NUCLEOTIDE SEQUENCE [LARGE SCALE GENOMIC DNA]</scope>
    <source>
        <strain evidence="1">CG11_big_fil_rev_8_21_14_0_20_35_14</strain>
    </source>
</reference>
<protein>
    <recommendedName>
        <fullName evidence="3">Addiction module toxin RelE</fullName>
    </recommendedName>
</protein>
<dbReference type="Pfam" id="PF05973">
    <property type="entry name" value="Gp49"/>
    <property type="match status" value="1"/>
</dbReference>
<dbReference type="AlphaFoldDB" id="A0A2H0KMD2"/>
<accession>A0A2H0KMD2</accession>
<evidence type="ECO:0000313" key="2">
    <source>
        <dbReference type="Proteomes" id="UP000229570"/>
    </source>
</evidence>
<evidence type="ECO:0008006" key="3">
    <source>
        <dbReference type="Google" id="ProtNLM"/>
    </source>
</evidence>
<organism evidence="1 2">
    <name type="scientific">Candidatus Roizmanbacteria bacterium CG11_big_fil_rev_8_21_14_0_20_35_14</name>
    <dbReference type="NCBI Taxonomy" id="1974855"/>
    <lineage>
        <taxon>Bacteria</taxon>
        <taxon>Candidatus Roizmaniibacteriota</taxon>
    </lineage>
</organism>